<sequence length="117" mass="11942">MQILDVALSLRICCSLVCSANLNAGLPLLSTDWPTNLPGKDLSRPFLTAMKPACGPPKPTGTPNLCALPTAISAPSSPGDLNIVSASKSQSTIASAPLLLTASIIFLGSLMRPVLSG</sequence>
<dbReference type="AlphaFoldDB" id="A0A6J6MPC4"/>
<dbReference type="EMBL" id="CAEZXF010000061">
    <property type="protein sequence ID" value="CAB4675566.1"/>
    <property type="molecule type" value="Genomic_DNA"/>
</dbReference>
<dbReference type="EMBL" id="CAEZUC010000011">
    <property type="protein sequence ID" value="CAB4584040.1"/>
    <property type="molecule type" value="Genomic_DNA"/>
</dbReference>
<protein>
    <submittedName>
        <fullName evidence="2">Unannotated protein</fullName>
    </submittedName>
</protein>
<name>A0A6J6MPC4_9ZZZZ</name>
<gene>
    <name evidence="1" type="ORF">UFOPK1776_00186</name>
    <name evidence="2" type="ORF">UFOPK2355_00329</name>
</gene>
<accession>A0A6J6MPC4</accession>
<evidence type="ECO:0000313" key="2">
    <source>
        <dbReference type="EMBL" id="CAB4675566.1"/>
    </source>
</evidence>
<organism evidence="2">
    <name type="scientific">freshwater metagenome</name>
    <dbReference type="NCBI Taxonomy" id="449393"/>
    <lineage>
        <taxon>unclassified sequences</taxon>
        <taxon>metagenomes</taxon>
        <taxon>ecological metagenomes</taxon>
    </lineage>
</organism>
<evidence type="ECO:0000313" key="1">
    <source>
        <dbReference type="EMBL" id="CAB4584040.1"/>
    </source>
</evidence>
<proteinExistence type="predicted"/>
<reference evidence="2" key="1">
    <citation type="submission" date="2020-05" db="EMBL/GenBank/DDBJ databases">
        <authorList>
            <person name="Chiriac C."/>
            <person name="Salcher M."/>
            <person name="Ghai R."/>
            <person name="Kavagutti S V."/>
        </authorList>
    </citation>
    <scope>NUCLEOTIDE SEQUENCE</scope>
</reference>